<keyword evidence="6 11" id="KW-0808">Transferase</keyword>
<dbReference type="InterPro" id="IPR017568">
    <property type="entry name" value="3-oxoacyl-ACP_synth-2"/>
</dbReference>
<dbReference type="Gene3D" id="3.40.47.10">
    <property type="match status" value="1"/>
</dbReference>
<comment type="similarity">
    <text evidence="2 11 13">Belongs to the thiolase-like superfamily. Beta-ketoacyl-ACP synthases family.</text>
</comment>
<dbReference type="InterPro" id="IPR018201">
    <property type="entry name" value="Ketoacyl_synth_AS"/>
</dbReference>
<dbReference type="GO" id="GO:0005829">
    <property type="term" value="C:cytosol"/>
    <property type="evidence" value="ECO:0007669"/>
    <property type="project" value="TreeGrafter"/>
</dbReference>
<gene>
    <name evidence="15" type="primary">fabF</name>
    <name evidence="15" type="ORF">DDIC_09085</name>
</gene>
<protein>
    <recommendedName>
        <fullName evidence="4 11">3-oxoacyl-[acyl-carrier-protein] synthase 2</fullName>
        <ecNumber evidence="3 11">2.3.1.179</ecNumber>
    </recommendedName>
</protein>
<organism evidence="15 16">
    <name type="scientific">Desulfovibrio desulfuricans</name>
    <dbReference type="NCBI Taxonomy" id="876"/>
    <lineage>
        <taxon>Bacteria</taxon>
        <taxon>Pseudomonadati</taxon>
        <taxon>Thermodesulfobacteriota</taxon>
        <taxon>Desulfovibrionia</taxon>
        <taxon>Desulfovibrionales</taxon>
        <taxon>Desulfovibrionaceae</taxon>
        <taxon>Desulfovibrio</taxon>
    </lineage>
</organism>
<evidence type="ECO:0000256" key="3">
    <source>
        <dbReference type="ARBA" id="ARBA00012356"/>
    </source>
</evidence>
<evidence type="ECO:0000313" key="15">
    <source>
        <dbReference type="EMBL" id="QCC86027.1"/>
    </source>
</evidence>
<dbReference type="PIRSF" id="PIRSF000447">
    <property type="entry name" value="KAS_II"/>
    <property type="match status" value="1"/>
</dbReference>
<sequence>MTRPRVVITGIGGVTPLANDIESTWKKLLAGESGIAPITLFDASAYDSRIAGEVKNFVAEDFMPMKSARRMDRFTQFAVASAKMLLEDSKYEITDANAYETGVILGIGLGGLHTIETYHSKLLESGPHKISPFMIPMLISNMGPGQISIFTGAKGPNIVTTTACASAIHALGTAYSEMVLGRATAVISGGVEATVTPLGVAGFTALKALSSQFNDEPTRASRPFDAKRDGFVIGEGAGMLLLETLESAQARGAKIYAEMVGYGASGDAYHMTAPCDDGAGMARAMQNALREAGIDASAIGHINAHATSTSLNDSTETKAIKTVFGAHAGKVKISATKSMTGHLLGAAGGIESVFTALALRDEMLPGTINLENPDPACDLDYMADGSKHIACEYAMCNSFGFGGTNASVIFKKWQQ</sequence>
<dbReference type="NCBIfam" id="NF004970">
    <property type="entry name" value="PRK06333.1"/>
    <property type="match status" value="1"/>
</dbReference>
<dbReference type="Proteomes" id="UP000297065">
    <property type="component" value="Chromosome"/>
</dbReference>
<proteinExistence type="inferred from homology"/>
<dbReference type="SUPFAM" id="SSF53901">
    <property type="entry name" value="Thiolase-like"/>
    <property type="match status" value="2"/>
</dbReference>
<keyword evidence="5 11" id="KW-0444">Lipid biosynthesis</keyword>
<evidence type="ECO:0000256" key="2">
    <source>
        <dbReference type="ARBA" id="ARBA00008467"/>
    </source>
</evidence>
<dbReference type="PROSITE" id="PS52004">
    <property type="entry name" value="KS3_2"/>
    <property type="match status" value="1"/>
</dbReference>
<comment type="pathway">
    <text evidence="1 11">Lipid metabolism; fatty acid biosynthesis.</text>
</comment>
<dbReference type="CDD" id="cd00834">
    <property type="entry name" value="KAS_I_II"/>
    <property type="match status" value="1"/>
</dbReference>
<dbReference type="SMART" id="SM00825">
    <property type="entry name" value="PKS_KS"/>
    <property type="match status" value="1"/>
</dbReference>
<dbReference type="NCBIfam" id="NF005589">
    <property type="entry name" value="PRK07314.1"/>
    <property type="match status" value="1"/>
</dbReference>
<dbReference type="EMBL" id="CP036295">
    <property type="protein sequence ID" value="QCC86027.1"/>
    <property type="molecule type" value="Genomic_DNA"/>
</dbReference>
<accession>A0A4P7UJZ1</accession>
<dbReference type="NCBIfam" id="TIGR03150">
    <property type="entry name" value="fabF"/>
    <property type="match status" value="1"/>
</dbReference>
<evidence type="ECO:0000256" key="6">
    <source>
        <dbReference type="ARBA" id="ARBA00022679"/>
    </source>
</evidence>
<dbReference type="AlphaFoldDB" id="A0A4P7UJZ1"/>
<dbReference type="Pfam" id="PF00109">
    <property type="entry name" value="ketoacyl-synt"/>
    <property type="match status" value="1"/>
</dbReference>
<dbReference type="GO" id="GO:0004315">
    <property type="term" value="F:3-oxoacyl-[acyl-carrier-protein] synthase activity"/>
    <property type="evidence" value="ECO:0007669"/>
    <property type="project" value="UniProtKB-UniRule"/>
</dbReference>
<comment type="catalytic activity">
    <reaction evidence="11">
        <text>(9Z)-hexadecenoyl-[ACP] + malonyl-[ACP] + H(+) = 3-oxo-(11Z)-octadecenoyl-[ACP] + holo-[ACP] + CO2</text>
        <dbReference type="Rhea" id="RHEA:55040"/>
        <dbReference type="Rhea" id="RHEA-COMP:9623"/>
        <dbReference type="Rhea" id="RHEA-COMP:9685"/>
        <dbReference type="Rhea" id="RHEA-COMP:10800"/>
        <dbReference type="Rhea" id="RHEA-COMP:14074"/>
        <dbReference type="ChEBI" id="CHEBI:15378"/>
        <dbReference type="ChEBI" id="CHEBI:16526"/>
        <dbReference type="ChEBI" id="CHEBI:64479"/>
        <dbReference type="ChEBI" id="CHEBI:78449"/>
        <dbReference type="ChEBI" id="CHEBI:83989"/>
        <dbReference type="ChEBI" id="CHEBI:138538"/>
        <dbReference type="EC" id="2.3.1.179"/>
    </reaction>
</comment>
<evidence type="ECO:0000256" key="4">
    <source>
        <dbReference type="ARBA" id="ARBA00014657"/>
    </source>
</evidence>
<evidence type="ECO:0000256" key="9">
    <source>
        <dbReference type="ARBA" id="ARBA00023160"/>
    </source>
</evidence>
<dbReference type="GO" id="GO:0006633">
    <property type="term" value="P:fatty acid biosynthetic process"/>
    <property type="evidence" value="ECO:0007669"/>
    <property type="project" value="UniProtKB-UniRule"/>
</dbReference>
<evidence type="ECO:0000256" key="12">
    <source>
        <dbReference type="PIRSR" id="PIRSR000447-1"/>
    </source>
</evidence>
<evidence type="ECO:0000256" key="11">
    <source>
        <dbReference type="PIRNR" id="PIRNR000447"/>
    </source>
</evidence>
<dbReference type="InterPro" id="IPR014030">
    <property type="entry name" value="Ketoacyl_synth_N"/>
</dbReference>
<dbReference type="InterPro" id="IPR014031">
    <property type="entry name" value="Ketoacyl_synth_C"/>
</dbReference>
<dbReference type="PANTHER" id="PTHR11712:SF336">
    <property type="entry name" value="3-OXOACYL-[ACYL-CARRIER-PROTEIN] SYNTHASE, MITOCHONDRIAL"/>
    <property type="match status" value="1"/>
</dbReference>
<keyword evidence="10 11" id="KW-0012">Acyltransferase</keyword>
<comment type="catalytic activity">
    <reaction evidence="11">
        <text>a fatty acyl-[ACP] + malonyl-[ACP] + H(+) = a 3-oxoacyl-[ACP] + holo-[ACP] + CO2</text>
        <dbReference type="Rhea" id="RHEA:22836"/>
        <dbReference type="Rhea" id="RHEA-COMP:9623"/>
        <dbReference type="Rhea" id="RHEA-COMP:9685"/>
        <dbReference type="Rhea" id="RHEA-COMP:9916"/>
        <dbReference type="Rhea" id="RHEA-COMP:14125"/>
        <dbReference type="ChEBI" id="CHEBI:15378"/>
        <dbReference type="ChEBI" id="CHEBI:16526"/>
        <dbReference type="ChEBI" id="CHEBI:64479"/>
        <dbReference type="ChEBI" id="CHEBI:78449"/>
        <dbReference type="ChEBI" id="CHEBI:78776"/>
        <dbReference type="ChEBI" id="CHEBI:138651"/>
    </reaction>
</comment>
<dbReference type="EC" id="2.3.1.179" evidence="3 11"/>
<evidence type="ECO:0000259" key="14">
    <source>
        <dbReference type="PROSITE" id="PS52004"/>
    </source>
</evidence>
<evidence type="ECO:0000256" key="10">
    <source>
        <dbReference type="ARBA" id="ARBA00023315"/>
    </source>
</evidence>
<evidence type="ECO:0000256" key="7">
    <source>
        <dbReference type="ARBA" id="ARBA00022832"/>
    </source>
</evidence>
<evidence type="ECO:0000256" key="8">
    <source>
        <dbReference type="ARBA" id="ARBA00023098"/>
    </source>
</evidence>
<dbReference type="OrthoDB" id="9808669at2"/>
<evidence type="ECO:0000256" key="5">
    <source>
        <dbReference type="ARBA" id="ARBA00022516"/>
    </source>
</evidence>
<keyword evidence="8" id="KW-0443">Lipid metabolism</keyword>
<dbReference type="PANTHER" id="PTHR11712">
    <property type="entry name" value="POLYKETIDE SYNTHASE-RELATED"/>
    <property type="match status" value="1"/>
</dbReference>
<keyword evidence="9 11" id="KW-0275">Fatty acid biosynthesis</keyword>
<feature type="domain" description="Ketosynthase family 3 (KS3)" evidence="14">
    <location>
        <begin position="3"/>
        <end position="412"/>
    </location>
</feature>
<evidence type="ECO:0000256" key="1">
    <source>
        <dbReference type="ARBA" id="ARBA00005194"/>
    </source>
</evidence>
<comment type="function">
    <text evidence="11">Involved in the type II fatty acid elongation cycle. Catalyzes the elongation of a wide range of acyl-ACP by the addition of two carbons from malonyl-ACP to an acyl acceptor. Can efficiently catalyze the conversion of palmitoleoyl-ACP (cis-hexadec-9-enoyl-ACP) to cis-vaccenoyl-ACP (cis-octadec-11-enoyl-ACP), an essential step in the thermal regulation of fatty acid composition.</text>
</comment>
<dbReference type="Pfam" id="PF02801">
    <property type="entry name" value="Ketoacyl-synt_C"/>
    <property type="match status" value="1"/>
</dbReference>
<dbReference type="RefSeq" id="WP_136400145.1">
    <property type="nucleotide sequence ID" value="NZ_CP036295.1"/>
</dbReference>
<keyword evidence="7" id="KW-0276">Fatty acid metabolism</keyword>
<dbReference type="PROSITE" id="PS00606">
    <property type="entry name" value="KS3_1"/>
    <property type="match status" value="1"/>
</dbReference>
<feature type="active site" description="For beta-ketoacyl synthase activity" evidence="12">
    <location>
        <position position="164"/>
    </location>
</feature>
<dbReference type="FunFam" id="3.40.47.10:FF:000009">
    <property type="entry name" value="3-oxoacyl-[acyl-carrier-protein] synthase 2"/>
    <property type="match status" value="1"/>
</dbReference>
<evidence type="ECO:0000313" key="16">
    <source>
        <dbReference type="Proteomes" id="UP000297065"/>
    </source>
</evidence>
<reference evidence="15 16" key="1">
    <citation type="submission" date="2019-02" db="EMBL/GenBank/DDBJ databases">
        <title>Complete Genome Sequence of Desulfovibrio desulfuricans IC1, a Sulfonate Utilizing Anaerobe.</title>
        <authorList>
            <person name="Day L.A."/>
            <person name="De Leon K.B."/>
            <person name="Wall J.D."/>
        </authorList>
    </citation>
    <scope>NUCLEOTIDE SEQUENCE [LARGE SCALE GENOMIC DNA]</scope>
    <source>
        <strain evidence="15 16">IC1</strain>
    </source>
</reference>
<evidence type="ECO:0000256" key="13">
    <source>
        <dbReference type="RuleBase" id="RU003694"/>
    </source>
</evidence>
<dbReference type="InterPro" id="IPR000794">
    <property type="entry name" value="Beta-ketoacyl_synthase"/>
</dbReference>
<dbReference type="UniPathway" id="UPA00094"/>
<name>A0A4P7UJZ1_DESDE</name>
<dbReference type="InterPro" id="IPR016039">
    <property type="entry name" value="Thiolase-like"/>
</dbReference>
<dbReference type="InterPro" id="IPR020841">
    <property type="entry name" value="PKS_Beta-ketoAc_synthase_dom"/>
</dbReference>